<dbReference type="SUPFAM" id="SSF103473">
    <property type="entry name" value="MFS general substrate transporter"/>
    <property type="match status" value="1"/>
</dbReference>
<feature type="transmembrane region" description="Helical" evidence="4">
    <location>
        <begin position="231"/>
        <end position="253"/>
    </location>
</feature>
<dbReference type="Proteomes" id="UP000254123">
    <property type="component" value="Unassembled WGS sequence"/>
</dbReference>
<dbReference type="EMBL" id="UGVC01000001">
    <property type="protein sequence ID" value="SUD91995.1"/>
    <property type="molecule type" value="Genomic_DNA"/>
</dbReference>
<dbReference type="RefSeq" id="WP_051584497.1">
    <property type="nucleotide sequence ID" value="NZ_CAJHAQ010000001.1"/>
</dbReference>
<keyword evidence="3 4" id="KW-0472">Membrane</keyword>
<keyword evidence="1 4" id="KW-0812">Transmembrane</keyword>
<evidence type="ECO:0000313" key="6">
    <source>
        <dbReference type="EMBL" id="SUD91995.1"/>
    </source>
</evidence>
<evidence type="ECO:0000259" key="5">
    <source>
        <dbReference type="PROSITE" id="PS50850"/>
    </source>
</evidence>
<feature type="transmembrane region" description="Helical" evidence="4">
    <location>
        <begin position="117"/>
        <end position="135"/>
    </location>
</feature>
<reference evidence="6 7" key="1">
    <citation type="submission" date="2018-06" db="EMBL/GenBank/DDBJ databases">
        <authorList>
            <consortium name="Pathogen Informatics"/>
            <person name="Doyle S."/>
        </authorList>
    </citation>
    <scope>NUCLEOTIDE SEQUENCE [LARGE SCALE GENOMIC DNA]</scope>
    <source>
        <strain evidence="6 7">NCTC10526</strain>
    </source>
</reference>
<feature type="domain" description="Major facilitator superfamily (MFS) profile" evidence="5">
    <location>
        <begin position="25"/>
        <end position="412"/>
    </location>
</feature>
<feature type="transmembrane region" description="Helical" evidence="4">
    <location>
        <begin position="178"/>
        <end position="199"/>
    </location>
</feature>
<name>A0A379LPG3_9GAMM</name>
<feature type="transmembrane region" description="Helical" evidence="4">
    <location>
        <begin position="386"/>
        <end position="407"/>
    </location>
</feature>
<evidence type="ECO:0000256" key="1">
    <source>
        <dbReference type="ARBA" id="ARBA00022692"/>
    </source>
</evidence>
<accession>A0A379LPG3</accession>
<dbReference type="STRING" id="1123034.GCA_000685805_01996"/>
<sequence>MSNSTSSADSQAPTAAAKTPRAVFWLVVIAILLMASNMRSPIVALGSIAPVVQEALGITAAHIGWLGAIPMLMFALGALVSPAIGKRFGLENTLIVVVVVLTAGIIMRSTWISWHGFLIGTILLSLAIGFANTLVAPIIKQHTPGNIALVTSMFSLTMSVMAGLVSGLVYPLSERVGWQWALGGWASLGIAALVAWVILRLKLGSSNKMPVATLTKDEAVQEAASIWRSPLAWWLAIFMGLQSLLFYTIAAFLPSIWISKGLSEVAAGSMASVFQFMAPIAIIGMTWLINKRGVRLQTVAIGATVLNVIGLIGVSYLPSLMPTMWTAIMGLGCAAIFTLCIMLFSLRTYTPNQASKLSGMAQTIAYLVAFTGPFGAGWLYELSGSWDGPLLFILILTIINVIIAWLASRPIMIDGKPA</sequence>
<dbReference type="InterPro" id="IPR036259">
    <property type="entry name" value="MFS_trans_sf"/>
</dbReference>
<evidence type="ECO:0000256" key="3">
    <source>
        <dbReference type="ARBA" id="ARBA00023136"/>
    </source>
</evidence>
<dbReference type="GO" id="GO:0022857">
    <property type="term" value="F:transmembrane transporter activity"/>
    <property type="evidence" value="ECO:0007669"/>
    <property type="project" value="InterPro"/>
</dbReference>
<feature type="transmembrane region" description="Helical" evidence="4">
    <location>
        <begin position="296"/>
        <end position="317"/>
    </location>
</feature>
<evidence type="ECO:0000256" key="4">
    <source>
        <dbReference type="SAM" id="Phobius"/>
    </source>
</evidence>
<dbReference type="Pfam" id="PF07690">
    <property type="entry name" value="MFS_1"/>
    <property type="match status" value="1"/>
</dbReference>
<keyword evidence="2 4" id="KW-1133">Transmembrane helix</keyword>
<dbReference type="PANTHER" id="PTHR23523">
    <property type="match status" value="1"/>
</dbReference>
<feature type="transmembrane region" description="Helical" evidence="4">
    <location>
        <begin position="323"/>
        <end position="345"/>
    </location>
</feature>
<feature type="transmembrane region" description="Helical" evidence="4">
    <location>
        <begin position="357"/>
        <end position="380"/>
    </location>
</feature>
<proteinExistence type="predicted"/>
<dbReference type="PROSITE" id="PS50850">
    <property type="entry name" value="MFS"/>
    <property type="match status" value="1"/>
</dbReference>
<feature type="transmembrane region" description="Helical" evidence="4">
    <location>
        <begin position="55"/>
        <end position="80"/>
    </location>
</feature>
<evidence type="ECO:0000256" key="2">
    <source>
        <dbReference type="ARBA" id="ARBA00022989"/>
    </source>
</evidence>
<dbReference type="AlphaFoldDB" id="A0A379LPG3"/>
<feature type="transmembrane region" description="Helical" evidence="4">
    <location>
        <begin position="147"/>
        <end position="172"/>
    </location>
</feature>
<dbReference type="InterPro" id="IPR011701">
    <property type="entry name" value="MFS"/>
</dbReference>
<dbReference type="PANTHER" id="PTHR23523:SF2">
    <property type="entry name" value="2-NITROIMIDAZOLE TRANSPORTER"/>
    <property type="match status" value="1"/>
</dbReference>
<gene>
    <name evidence="6" type="primary">yeaN</name>
    <name evidence="6" type="ORF">NCTC10526_02375</name>
</gene>
<dbReference type="InterPro" id="IPR052524">
    <property type="entry name" value="MFS_Cyanate_Porter"/>
</dbReference>
<feature type="transmembrane region" description="Helical" evidence="4">
    <location>
        <begin position="23"/>
        <end position="49"/>
    </location>
</feature>
<feature type="transmembrane region" description="Helical" evidence="4">
    <location>
        <begin position="92"/>
        <end position="111"/>
    </location>
</feature>
<organism evidence="6 7">
    <name type="scientific">Psychrobacter phenylpyruvicus</name>
    <dbReference type="NCBI Taxonomy" id="29432"/>
    <lineage>
        <taxon>Bacteria</taxon>
        <taxon>Pseudomonadati</taxon>
        <taxon>Pseudomonadota</taxon>
        <taxon>Gammaproteobacteria</taxon>
        <taxon>Moraxellales</taxon>
        <taxon>Moraxellaceae</taxon>
        <taxon>Psychrobacter</taxon>
    </lineage>
</organism>
<protein>
    <submittedName>
        <fullName evidence="6">Inner membrane transport protein YeaN</fullName>
    </submittedName>
</protein>
<feature type="transmembrane region" description="Helical" evidence="4">
    <location>
        <begin position="265"/>
        <end position="289"/>
    </location>
</feature>
<evidence type="ECO:0000313" key="7">
    <source>
        <dbReference type="Proteomes" id="UP000254123"/>
    </source>
</evidence>
<dbReference type="InterPro" id="IPR020846">
    <property type="entry name" value="MFS_dom"/>
</dbReference>
<dbReference type="Gene3D" id="1.20.1250.20">
    <property type="entry name" value="MFS general substrate transporter like domains"/>
    <property type="match status" value="1"/>
</dbReference>
<keyword evidence="7" id="KW-1185">Reference proteome</keyword>